<comment type="caution">
    <text evidence="1">The sequence shown here is derived from an EMBL/GenBank/DDBJ whole genome shotgun (WGS) entry which is preliminary data.</text>
</comment>
<dbReference type="EMBL" id="JADCNM010000004">
    <property type="protein sequence ID" value="KAG0486986.1"/>
    <property type="molecule type" value="Genomic_DNA"/>
</dbReference>
<protein>
    <submittedName>
        <fullName evidence="1">Uncharacterized protein</fullName>
    </submittedName>
</protein>
<evidence type="ECO:0000313" key="1">
    <source>
        <dbReference type="EMBL" id="KAG0486986.1"/>
    </source>
</evidence>
<organism evidence="1 2">
    <name type="scientific">Vanilla planifolia</name>
    <name type="common">Vanilla</name>
    <dbReference type="NCBI Taxonomy" id="51239"/>
    <lineage>
        <taxon>Eukaryota</taxon>
        <taxon>Viridiplantae</taxon>
        <taxon>Streptophyta</taxon>
        <taxon>Embryophyta</taxon>
        <taxon>Tracheophyta</taxon>
        <taxon>Spermatophyta</taxon>
        <taxon>Magnoliopsida</taxon>
        <taxon>Liliopsida</taxon>
        <taxon>Asparagales</taxon>
        <taxon>Orchidaceae</taxon>
        <taxon>Vanilloideae</taxon>
        <taxon>Vanilleae</taxon>
        <taxon>Vanilla</taxon>
    </lineage>
</organism>
<dbReference type="AlphaFoldDB" id="A0A835V8I2"/>
<proteinExistence type="predicted"/>
<evidence type="ECO:0000313" key="2">
    <source>
        <dbReference type="Proteomes" id="UP000639772"/>
    </source>
</evidence>
<sequence length="176" mass="18827">MRNPKCMHVLKHLPLSFLHPSASSTAPGNGFPHSRPSDRQPGLGRGACTVIIHFFLSPVDCCTEFRTGSAAIRCGQTCDSCATRAGRPQRPCTPTNGQAPVIQLCPVDWWQTRPGPRPNPSLARVVADAQLRSSGILRYSHAPEPLNRALASGAAGRAAAPLNARGRVFAEFLHAC</sequence>
<dbReference type="Proteomes" id="UP000639772">
    <property type="component" value="Unassembled WGS sequence"/>
</dbReference>
<name>A0A835V8I2_VANPL</name>
<accession>A0A835V8I2</accession>
<gene>
    <name evidence="1" type="ORF">HPP92_009081</name>
</gene>
<reference evidence="1 2" key="1">
    <citation type="journal article" date="2020" name="Nat. Food">
        <title>A phased Vanilla planifolia genome enables genetic improvement of flavour and production.</title>
        <authorList>
            <person name="Hasing T."/>
            <person name="Tang H."/>
            <person name="Brym M."/>
            <person name="Khazi F."/>
            <person name="Huang T."/>
            <person name="Chambers A.H."/>
        </authorList>
    </citation>
    <scope>NUCLEOTIDE SEQUENCE [LARGE SCALE GENOMIC DNA]</scope>
    <source>
        <tissue evidence="1">Leaf</tissue>
    </source>
</reference>